<accession>A0ABQ4PZK8</accession>
<dbReference type="PROSITE" id="PS50043">
    <property type="entry name" value="HTH_LUXR_2"/>
    <property type="match status" value="1"/>
</dbReference>
<comment type="caution">
    <text evidence="2">The sequence shown here is derived from an EMBL/GenBank/DDBJ whole genome shotgun (WGS) entry which is preliminary data.</text>
</comment>
<dbReference type="CDD" id="cd06170">
    <property type="entry name" value="LuxR_C_like"/>
    <property type="match status" value="1"/>
</dbReference>
<dbReference type="InterPro" id="IPR000792">
    <property type="entry name" value="Tscrpt_reg_LuxR_C"/>
</dbReference>
<dbReference type="Proteomes" id="UP000887222">
    <property type="component" value="Unassembled WGS sequence"/>
</dbReference>
<reference evidence="2 3" key="1">
    <citation type="journal article" date="2022" name="Int. J. Syst. Evol. Microbiol.">
        <title>Noviherbaspirillum aridicola sp. nov., isolated from an arid soil in Pakistan.</title>
        <authorList>
            <person name="Khan I.U."/>
            <person name="Saqib M."/>
            <person name="Amin A."/>
            <person name="Hussain F."/>
            <person name="Li L."/>
            <person name="Liu Y.H."/>
            <person name="Fang B.Z."/>
            <person name="Ahmed I."/>
            <person name="Li W.J."/>
        </authorList>
    </citation>
    <scope>NUCLEOTIDE SEQUENCE [LARGE SCALE GENOMIC DNA]</scope>
    <source>
        <strain evidence="2 3">NCCP-691</strain>
    </source>
</reference>
<evidence type="ECO:0000313" key="2">
    <source>
        <dbReference type="EMBL" id="GIZ50309.1"/>
    </source>
</evidence>
<sequence>MTIYAINSHEGLAVRYSLHKWNNRVEAAPMDLSDRALERLITKAYEEMESRIEWRGFYEELTTTIGAKSIHMLGIDKRHGTLSYSDGANLPVQGELAYMQRYRFIDPRLEIILQRPVYEWLHCHEVLDEDFVAKNPFYQEFLIPYDRRYLTACKVVDSSDAILILAVMRGAAEGPLPPESVAFLDRLMPHLARACRLGVKNFIYSTQALVGHTLVSKLRQPVVLMSSAGEVVHINESAQRLLRQTRLVRIEAGKLCLPAPQQDELLGKCMALEQALKSADDTAPAAPRFHTLPVIDSCPGEGGRDERLYTFFSMLAPQDVMGSFGLRPIVMLFFYHPMSAPGIDSDLLYAAFGLTPAECRVATLLAEGLALKEIADALGTRHDTVRKQLRAIYQKTSTNRQPDLIRLLLHLPHNVVDS</sequence>
<evidence type="ECO:0000313" key="3">
    <source>
        <dbReference type="Proteomes" id="UP000887222"/>
    </source>
</evidence>
<proteinExistence type="predicted"/>
<dbReference type="Gene3D" id="1.10.10.10">
    <property type="entry name" value="Winged helix-like DNA-binding domain superfamily/Winged helix DNA-binding domain"/>
    <property type="match status" value="1"/>
</dbReference>
<organism evidence="2 3">
    <name type="scientific">Noviherbaspirillum aridicola</name>
    <dbReference type="NCBI Taxonomy" id="2849687"/>
    <lineage>
        <taxon>Bacteria</taxon>
        <taxon>Pseudomonadati</taxon>
        <taxon>Pseudomonadota</taxon>
        <taxon>Betaproteobacteria</taxon>
        <taxon>Burkholderiales</taxon>
        <taxon>Oxalobacteraceae</taxon>
        <taxon>Noviherbaspirillum</taxon>
    </lineage>
</organism>
<dbReference type="EMBL" id="BPMK01000001">
    <property type="protein sequence ID" value="GIZ50309.1"/>
    <property type="molecule type" value="Genomic_DNA"/>
</dbReference>
<protein>
    <submittedName>
        <fullName evidence="2">Transcriptional regulator</fullName>
    </submittedName>
</protein>
<gene>
    <name evidence="2" type="ORF">NCCP691_03230</name>
</gene>
<dbReference type="SUPFAM" id="SSF46894">
    <property type="entry name" value="C-terminal effector domain of the bipartite response regulators"/>
    <property type="match status" value="1"/>
</dbReference>
<feature type="domain" description="HTH luxR-type" evidence="1">
    <location>
        <begin position="347"/>
        <end position="412"/>
    </location>
</feature>
<dbReference type="InterPro" id="IPR036388">
    <property type="entry name" value="WH-like_DNA-bd_sf"/>
</dbReference>
<dbReference type="SMART" id="SM00421">
    <property type="entry name" value="HTH_LUXR"/>
    <property type="match status" value="1"/>
</dbReference>
<dbReference type="InterPro" id="IPR016032">
    <property type="entry name" value="Sig_transdc_resp-reg_C-effctor"/>
</dbReference>
<keyword evidence="3" id="KW-1185">Reference proteome</keyword>
<evidence type="ECO:0000259" key="1">
    <source>
        <dbReference type="PROSITE" id="PS50043"/>
    </source>
</evidence>
<name>A0ABQ4PZK8_9BURK</name>
<dbReference type="Pfam" id="PF00196">
    <property type="entry name" value="GerE"/>
    <property type="match status" value="1"/>
</dbReference>